<dbReference type="EMBL" id="JBHSGN010000002">
    <property type="protein sequence ID" value="MFC4672079.1"/>
    <property type="molecule type" value="Genomic_DNA"/>
</dbReference>
<dbReference type="RefSeq" id="WP_379993263.1">
    <property type="nucleotide sequence ID" value="NZ_JBHSGN010000002.1"/>
</dbReference>
<name>A0ABV9KQ02_9BACT</name>
<keyword evidence="2" id="KW-1185">Reference proteome</keyword>
<dbReference type="Proteomes" id="UP001596023">
    <property type="component" value="Unassembled WGS sequence"/>
</dbReference>
<evidence type="ECO:0000313" key="1">
    <source>
        <dbReference type="EMBL" id="MFC4672079.1"/>
    </source>
</evidence>
<accession>A0ABV9KQ02</accession>
<gene>
    <name evidence="1" type="ORF">ACFO6W_00075</name>
</gene>
<organism evidence="1 2">
    <name type="scientific">Dysgonomonas termitidis</name>
    <dbReference type="NCBI Taxonomy" id="1516126"/>
    <lineage>
        <taxon>Bacteria</taxon>
        <taxon>Pseudomonadati</taxon>
        <taxon>Bacteroidota</taxon>
        <taxon>Bacteroidia</taxon>
        <taxon>Bacteroidales</taxon>
        <taxon>Dysgonomonadaceae</taxon>
        <taxon>Dysgonomonas</taxon>
    </lineage>
</organism>
<comment type="caution">
    <text evidence="1">The sequence shown here is derived from an EMBL/GenBank/DDBJ whole genome shotgun (WGS) entry which is preliminary data.</text>
</comment>
<proteinExistence type="predicted"/>
<reference evidence="2" key="1">
    <citation type="journal article" date="2019" name="Int. J. Syst. Evol. Microbiol.">
        <title>The Global Catalogue of Microorganisms (GCM) 10K type strain sequencing project: providing services to taxonomists for standard genome sequencing and annotation.</title>
        <authorList>
            <consortium name="The Broad Institute Genomics Platform"/>
            <consortium name="The Broad Institute Genome Sequencing Center for Infectious Disease"/>
            <person name="Wu L."/>
            <person name="Ma J."/>
        </authorList>
    </citation>
    <scope>NUCLEOTIDE SEQUENCE [LARGE SCALE GENOMIC DNA]</scope>
    <source>
        <strain evidence="2">CCUG 66188</strain>
    </source>
</reference>
<evidence type="ECO:0000313" key="2">
    <source>
        <dbReference type="Proteomes" id="UP001596023"/>
    </source>
</evidence>
<protein>
    <submittedName>
        <fullName evidence="1">Uncharacterized protein</fullName>
    </submittedName>
</protein>
<sequence>MKSNELRIGNSILFLGEIVSEIGYGVIQDMAMKEKGVRNEYLDKLVFEPIPLTKDILLKCGLTKHNDPETRYDYLHLHVQGSTARDSSHIRFYIEDNGSIIWKGWIFNQNQVDFFIPYDLKYLHQLQNLYFSLTGEELKVQL</sequence>